<dbReference type="EMBL" id="JAJJMB010008487">
    <property type="protein sequence ID" value="KAI3923309.1"/>
    <property type="molecule type" value="Genomic_DNA"/>
</dbReference>
<comment type="caution">
    <text evidence="1">The sequence shown here is derived from an EMBL/GenBank/DDBJ whole genome shotgun (WGS) entry which is preliminary data.</text>
</comment>
<accession>A0AAD4STQ6</accession>
<gene>
    <name evidence="1" type="ORF">MKW98_026902</name>
</gene>
<reference evidence="1" key="1">
    <citation type="submission" date="2022-04" db="EMBL/GenBank/DDBJ databases">
        <title>A functionally conserved STORR gene fusion in Papaver species that diverged 16.8 million years ago.</title>
        <authorList>
            <person name="Catania T."/>
        </authorList>
    </citation>
    <scope>NUCLEOTIDE SEQUENCE</scope>
    <source>
        <strain evidence="1">S-188037</strain>
    </source>
</reference>
<keyword evidence="2" id="KW-1185">Reference proteome</keyword>
<organism evidence="1 2">
    <name type="scientific">Papaver atlanticum</name>
    <dbReference type="NCBI Taxonomy" id="357466"/>
    <lineage>
        <taxon>Eukaryota</taxon>
        <taxon>Viridiplantae</taxon>
        <taxon>Streptophyta</taxon>
        <taxon>Embryophyta</taxon>
        <taxon>Tracheophyta</taxon>
        <taxon>Spermatophyta</taxon>
        <taxon>Magnoliopsida</taxon>
        <taxon>Ranunculales</taxon>
        <taxon>Papaveraceae</taxon>
        <taxon>Papaveroideae</taxon>
        <taxon>Papaver</taxon>
    </lineage>
</organism>
<evidence type="ECO:0000313" key="2">
    <source>
        <dbReference type="Proteomes" id="UP001202328"/>
    </source>
</evidence>
<sequence length="93" mass="11056">MSRRSSEYAIGVAPKDKIFKKYIEIELNLATWIDVEPFMRGTCTGLQKTVMLRSNLLNWRYLWVRLSRPEQYLSLRQNNNIWICQNCCGRVKV</sequence>
<protein>
    <submittedName>
        <fullName evidence="1">Uncharacterized protein</fullName>
    </submittedName>
</protein>
<proteinExistence type="predicted"/>
<dbReference type="Proteomes" id="UP001202328">
    <property type="component" value="Unassembled WGS sequence"/>
</dbReference>
<dbReference type="AlphaFoldDB" id="A0AAD4STQ6"/>
<name>A0AAD4STQ6_9MAGN</name>
<evidence type="ECO:0000313" key="1">
    <source>
        <dbReference type="EMBL" id="KAI3923309.1"/>
    </source>
</evidence>